<protein>
    <recommendedName>
        <fullName evidence="4">Copper resistance protein D domain-containing protein</fullName>
    </recommendedName>
</protein>
<evidence type="ECO:0000313" key="3">
    <source>
        <dbReference type="Proteomes" id="UP000832011"/>
    </source>
</evidence>
<sequence length="158" mass="17953">METALNTVLWLVSVAAMWVYCYRVVLRQPFVTVAKHFGMVLILHLLLGVLATGLSLLDWSNLVRPQTPPLWLQAAFTLFIKGYITLLVVFTLNFAAAFATQMVNKIVAFHQTHNAANLHRQPLRALIQYQHRIIVVYQALFMLGGVGMLWAVWFKTSL</sequence>
<keyword evidence="1" id="KW-1133">Transmembrane helix</keyword>
<name>A0ABY4DWX0_9NEIS</name>
<feature type="transmembrane region" description="Helical" evidence="1">
    <location>
        <begin position="134"/>
        <end position="153"/>
    </location>
</feature>
<dbReference type="RefSeq" id="WP_058356762.1">
    <property type="nucleotide sequence ID" value="NZ_CABKVG010000009.1"/>
</dbReference>
<feature type="transmembrane region" description="Helical" evidence="1">
    <location>
        <begin position="6"/>
        <end position="25"/>
    </location>
</feature>
<gene>
    <name evidence="2" type="ORF">LVJ82_09850</name>
</gene>
<evidence type="ECO:0000256" key="1">
    <source>
        <dbReference type="SAM" id="Phobius"/>
    </source>
</evidence>
<accession>A0ABY4DWX0</accession>
<feature type="transmembrane region" description="Helical" evidence="1">
    <location>
        <begin position="71"/>
        <end position="96"/>
    </location>
</feature>
<feature type="transmembrane region" description="Helical" evidence="1">
    <location>
        <begin position="37"/>
        <end position="59"/>
    </location>
</feature>
<keyword evidence="1" id="KW-0472">Membrane</keyword>
<proteinExistence type="predicted"/>
<organism evidence="2 3">
    <name type="scientific">Vitreoscilla massiliensis</name>
    <dbReference type="NCBI Taxonomy" id="1689272"/>
    <lineage>
        <taxon>Bacteria</taxon>
        <taxon>Pseudomonadati</taxon>
        <taxon>Pseudomonadota</taxon>
        <taxon>Betaproteobacteria</taxon>
        <taxon>Neisseriales</taxon>
        <taxon>Neisseriaceae</taxon>
        <taxon>Vitreoscilla</taxon>
    </lineage>
</organism>
<reference evidence="2 3" key="1">
    <citation type="journal article" date="2022" name="Res Sq">
        <title>Evolution of multicellular longitudinally dividing oral cavity symbionts (Neisseriaceae).</title>
        <authorList>
            <person name="Nyongesa S."/>
            <person name="Weber P."/>
            <person name="Bernet E."/>
            <person name="Pullido F."/>
            <person name="Nieckarz M."/>
            <person name="Delaby M."/>
            <person name="Nieves C."/>
            <person name="Viehboeck T."/>
            <person name="Krause N."/>
            <person name="Rivera-Millot A."/>
            <person name="Nakamura A."/>
            <person name="Vischer N."/>
            <person name="VanNieuwenhze M."/>
            <person name="Brun Y."/>
            <person name="Cava F."/>
            <person name="Bulgheresi S."/>
            <person name="Veyrier F."/>
        </authorList>
    </citation>
    <scope>NUCLEOTIDE SEQUENCE [LARGE SCALE GENOMIC DNA]</scope>
    <source>
        <strain evidence="2 3">SN4</strain>
    </source>
</reference>
<evidence type="ECO:0008006" key="4">
    <source>
        <dbReference type="Google" id="ProtNLM"/>
    </source>
</evidence>
<evidence type="ECO:0000313" key="2">
    <source>
        <dbReference type="EMBL" id="UOO87797.1"/>
    </source>
</evidence>
<keyword evidence="3" id="KW-1185">Reference proteome</keyword>
<keyword evidence="1" id="KW-0812">Transmembrane</keyword>
<dbReference type="EMBL" id="CP091511">
    <property type="protein sequence ID" value="UOO87797.1"/>
    <property type="molecule type" value="Genomic_DNA"/>
</dbReference>
<dbReference type="Proteomes" id="UP000832011">
    <property type="component" value="Chromosome"/>
</dbReference>